<organism evidence="1 2">
    <name type="scientific">Candidatus Wolfebacteria bacterium CG_4_10_14_0_2_um_filter_39_18</name>
    <dbReference type="NCBI Taxonomy" id="1975061"/>
    <lineage>
        <taxon>Bacteria</taxon>
        <taxon>Candidatus Wolfeibacteriota</taxon>
    </lineage>
</organism>
<gene>
    <name evidence="1" type="ORF">COY31_02695</name>
</gene>
<dbReference type="EMBL" id="PFNM01000052">
    <property type="protein sequence ID" value="PIZ44362.1"/>
    <property type="molecule type" value="Genomic_DNA"/>
</dbReference>
<accession>A0A2M7TF06</accession>
<sequence length="128" mass="12816">MSCSGTSSGCTLYVKDAGSGSNPGLWKSASPTYLISSTDATLSSGADGYGIQATSTAAGSGGTLSFNSKYNKTGNDIGGLTLTNTVMASSTADVSGREAVVTHKAAISETTLSGDYSDTITYECVVNL</sequence>
<name>A0A2M7TF06_9BACT</name>
<comment type="caution">
    <text evidence="1">The sequence shown here is derived from an EMBL/GenBank/DDBJ whole genome shotgun (WGS) entry which is preliminary data.</text>
</comment>
<evidence type="ECO:0000313" key="2">
    <source>
        <dbReference type="Proteomes" id="UP000230553"/>
    </source>
</evidence>
<dbReference type="Proteomes" id="UP000230553">
    <property type="component" value="Unassembled WGS sequence"/>
</dbReference>
<evidence type="ECO:0000313" key="1">
    <source>
        <dbReference type="EMBL" id="PIZ44362.1"/>
    </source>
</evidence>
<dbReference type="AlphaFoldDB" id="A0A2M7TF06"/>
<evidence type="ECO:0008006" key="3">
    <source>
        <dbReference type="Google" id="ProtNLM"/>
    </source>
</evidence>
<reference evidence="2" key="1">
    <citation type="submission" date="2017-09" db="EMBL/GenBank/DDBJ databases">
        <title>Depth-based differentiation of microbial function through sediment-hosted aquifers and enrichment of novel symbionts in the deep terrestrial subsurface.</title>
        <authorList>
            <person name="Probst A.J."/>
            <person name="Ladd B."/>
            <person name="Jarett J.K."/>
            <person name="Geller-Mcgrath D.E."/>
            <person name="Sieber C.M.K."/>
            <person name="Emerson J.B."/>
            <person name="Anantharaman K."/>
            <person name="Thomas B.C."/>
            <person name="Malmstrom R."/>
            <person name="Stieglmeier M."/>
            <person name="Klingl A."/>
            <person name="Woyke T."/>
            <person name="Ryan C.M."/>
            <person name="Banfield J.F."/>
        </authorList>
    </citation>
    <scope>NUCLEOTIDE SEQUENCE [LARGE SCALE GENOMIC DNA]</scope>
</reference>
<proteinExistence type="predicted"/>
<protein>
    <recommendedName>
        <fullName evidence="3">Spore coat protein U domain-containing protein</fullName>
    </recommendedName>
</protein>